<feature type="transmembrane region" description="Helical" evidence="11">
    <location>
        <begin position="371"/>
        <end position="397"/>
    </location>
</feature>
<evidence type="ECO:0000256" key="7">
    <source>
        <dbReference type="ARBA" id="ARBA00022833"/>
    </source>
</evidence>
<evidence type="ECO:0000256" key="9">
    <source>
        <dbReference type="ARBA" id="ARBA00023049"/>
    </source>
</evidence>
<dbReference type="GO" id="GO:0046872">
    <property type="term" value="F:metal ion binding"/>
    <property type="evidence" value="ECO:0007669"/>
    <property type="project" value="UniProtKB-KW"/>
</dbReference>
<evidence type="ECO:0000256" key="5">
    <source>
        <dbReference type="ARBA" id="ARBA00022692"/>
    </source>
</evidence>
<evidence type="ECO:0000256" key="4">
    <source>
        <dbReference type="ARBA" id="ARBA00022670"/>
    </source>
</evidence>
<evidence type="ECO:0000256" key="10">
    <source>
        <dbReference type="ARBA" id="ARBA00023136"/>
    </source>
</evidence>
<feature type="transmembrane region" description="Helical" evidence="11">
    <location>
        <begin position="101"/>
        <end position="124"/>
    </location>
</feature>
<comment type="cofactor">
    <cofactor evidence="1 11">
        <name>Zn(2+)</name>
        <dbReference type="ChEBI" id="CHEBI:29105"/>
    </cofactor>
</comment>
<evidence type="ECO:0000256" key="2">
    <source>
        <dbReference type="ARBA" id="ARBA00004141"/>
    </source>
</evidence>
<dbReference type="Gene3D" id="2.30.42.10">
    <property type="match status" value="1"/>
</dbReference>
<reference evidence="13 14" key="1">
    <citation type="submission" date="2018-06" db="EMBL/GenBank/DDBJ databases">
        <title>Genomic Encyclopedia of Archaeal and Bacterial Type Strains, Phase II (KMG-II): from individual species to whole genera.</title>
        <authorList>
            <person name="Goeker M."/>
        </authorList>
    </citation>
    <scope>NUCLEOTIDE SEQUENCE [LARGE SCALE GENOMIC DNA]</scope>
    <source>
        <strain evidence="13 14">DSM 19830</strain>
    </source>
</reference>
<evidence type="ECO:0000256" key="6">
    <source>
        <dbReference type="ARBA" id="ARBA00022801"/>
    </source>
</evidence>
<dbReference type="Proteomes" id="UP000248882">
    <property type="component" value="Unassembled WGS sequence"/>
</dbReference>
<evidence type="ECO:0000256" key="8">
    <source>
        <dbReference type="ARBA" id="ARBA00022989"/>
    </source>
</evidence>
<keyword evidence="9 11" id="KW-0482">Metalloprotease</keyword>
<organism evidence="13 14">
    <name type="scientific">Algoriphagus chordae</name>
    <dbReference type="NCBI Taxonomy" id="237019"/>
    <lineage>
        <taxon>Bacteria</taxon>
        <taxon>Pseudomonadati</taxon>
        <taxon>Bacteroidota</taxon>
        <taxon>Cytophagia</taxon>
        <taxon>Cytophagales</taxon>
        <taxon>Cyclobacteriaceae</taxon>
        <taxon>Algoriphagus</taxon>
    </lineage>
</organism>
<gene>
    <name evidence="13" type="ORF">LV85_04264</name>
</gene>
<keyword evidence="4 13" id="KW-0645">Protease</keyword>
<dbReference type="GO" id="GO:0004222">
    <property type="term" value="F:metalloendopeptidase activity"/>
    <property type="evidence" value="ECO:0007669"/>
    <property type="project" value="InterPro"/>
</dbReference>
<dbReference type="InterPro" id="IPR008915">
    <property type="entry name" value="Peptidase_M50"/>
</dbReference>
<feature type="transmembrane region" description="Helical" evidence="11">
    <location>
        <begin position="6"/>
        <end position="28"/>
    </location>
</feature>
<evidence type="ECO:0000256" key="3">
    <source>
        <dbReference type="ARBA" id="ARBA00007931"/>
    </source>
</evidence>
<keyword evidence="14" id="KW-1185">Reference proteome</keyword>
<dbReference type="GO" id="GO:0006508">
    <property type="term" value="P:proteolysis"/>
    <property type="evidence" value="ECO:0007669"/>
    <property type="project" value="UniProtKB-KW"/>
</dbReference>
<accession>A0A2W7QRJ7</accession>
<dbReference type="GO" id="GO:0016020">
    <property type="term" value="C:membrane"/>
    <property type="evidence" value="ECO:0007669"/>
    <property type="project" value="UniProtKB-SubCell"/>
</dbReference>
<dbReference type="SUPFAM" id="SSF50156">
    <property type="entry name" value="PDZ domain-like"/>
    <property type="match status" value="1"/>
</dbReference>
<keyword evidence="10 11" id="KW-0472">Membrane</keyword>
<dbReference type="SMART" id="SM00228">
    <property type="entry name" value="PDZ"/>
    <property type="match status" value="1"/>
</dbReference>
<keyword evidence="6 11" id="KW-0378">Hydrolase</keyword>
<dbReference type="Pfam" id="PF17820">
    <property type="entry name" value="PDZ_6"/>
    <property type="match status" value="1"/>
</dbReference>
<dbReference type="Pfam" id="PF02163">
    <property type="entry name" value="Peptidase_M50"/>
    <property type="match status" value="1"/>
</dbReference>
<dbReference type="EMBL" id="QKZT01000031">
    <property type="protein sequence ID" value="PZX46457.1"/>
    <property type="molecule type" value="Genomic_DNA"/>
</dbReference>
<comment type="subcellular location">
    <subcellularLocation>
        <location evidence="2">Membrane</location>
        <topology evidence="2">Multi-pass membrane protein</topology>
    </subcellularLocation>
</comment>
<dbReference type="PANTHER" id="PTHR42837">
    <property type="entry name" value="REGULATOR OF SIGMA-E PROTEASE RSEP"/>
    <property type="match status" value="1"/>
</dbReference>
<comment type="caution">
    <text evidence="13">The sequence shown here is derived from an EMBL/GenBank/DDBJ whole genome shotgun (WGS) entry which is preliminary data.</text>
</comment>
<dbReference type="NCBIfam" id="TIGR00054">
    <property type="entry name" value="RIP metalloprotease RseP"/>
    <property type="match status" value="1"/>
</dbReference>
<keyword evidence="11" id="KW-0479">Metal-binding</keyword>
<dbReference type="InterPro" id="IPR004387">
    <property type="entry name" value="Pept_M50_Zn"/>
</dbReference>
<feature type="transmembrane region" description="Helical" evidence="11">
    <location>
        <begin position="418"/>
        <end position="437"/>
    </location>
</feature>
<keyword evidence="5 11" id="KW-0812">Transmembrane</keyword>
<evidence type="ECO:0000256" key="1">
    <source>
        <dbReference type="ARBA" id="ARBA00001947"/>
    </source>
</evidence>
<dbReference type="InterPro" id="IPR001478">
    <property type="entry name" value="PDZ"/>
</dbReference>
<keyword evidence="8 11" id="KW-1133">Transmembrane helix</keyword>
<protein>
    <recommendedName>
        <fullName evidence="11">Zinc metalloprotease</fullName>
        <ecNumber evidence="11">3.4.24.-</ecNumber>
    </recommendedName>
</protein>
<evidence type="ECO:0000313" key="13">
    <source>
        <dbReference type="EMBL" id="PZX46457.1"/>
    </source>
</evidence>
<dbReference type="PANTHER" id="PTHR42837:SF2">
    <property type="entry name" value="MEMBRANE METALLOPROTEASE ARASP2, CHLOROPLASTIC-RELATED"/>
    <property type="match status" value="1"/>
</dbReference>
<name>A0A2W7QRJ7_9BACT</name>
<evidence type="ECO:0000259" key="12">
    <source>
        <dbReference type="SMART" id="SM00228"/>
    </source>
</evidence>
<feature type="domain" description="PDZ" evidence="12">
    <location>
        <begin position="200"/>
        <end position="278"/>
    </location>
</feature>
<evidence type="ECO:0000256" key="11">
    <source>
        <dbReference type="RuleBase" id="RU362031"/>
    </source>
</evidence>
<dbReference type="EC" id="3.4.24.-" evidence="11"/>
<comment type="similarity">
    <text evidence="3 11">Belongs to the peptidase M50B family.</text>
</comment>
<dbReference type="InterPro" id="IPR036034">
    <property type="entry name" value="PDZ_sf"/>
</dbReference>
<proteinExistence type="inferred from homology"/>
<dbReference type="AlphaFoldDB" id="A0A2W7QRJ7"/>
<sequence>MDTLIMVGQLVLGLSILVGLHELGHLLTAKMFGMRVEKFSIGFPPKIAGFQWGETEYSIGAIPLGGFVKISGMVDESMDADQMAGEPQPWEFRSKPTWQRLIVMLGGIIVNVITGIVIFVILVYNNGETYFSRDQVVENGIVALEIGESIGLKTGDKILDISGEPYQSINDLTAGSALLSENGYYTVDREGEIIKVDIPRGFINSFNSQEAINSFVSIRYPFELKEVTKGGAAEKAGITADDKILAVNGHKITYINDLREELAKSKNEEVDVTLLTAANDTTHTMVAVSDEGIIGIEMALTLDMVKRKYSFNEAIAKGTSKAFTVVIVNAKAMGKMFTGEVSTKNVSGPIGIAKIYGDTWDWTKFWTITGLISMILAFMNLLPIPALDGGHVIFLLYEMISGRAPSDRFLENAQKVGMVILLALMVFAIGNDVLKLFTGEG</sequence>
<evidence type="ECO:0000313" key="14">
    <source>
        <dbReference type="Proteomes" id="UP000248882"/>
    </source>
</evidence>
<keyword evidence="7 11" id="KW-0862">Zinc</keyword>
<dbReference type="RefSeq" id="WP_111323225.1">
    <property type="nucleotide sequence ID" value="NZ_QKZT01000031.1"/>
</dbReference>
<dbReference type="InterPro" id="IPR041489">
    <property type="entry name" value="PDZ_6"/>
</dbReference>
<dbReference type="OrthoDB" id="9782003at2"/>
<dbReference type="CDD" id="cd06163">
    <property type="entry name" value="S2P-M50_PDZ_RseP-like"/>
    <property type="match status" value="1"/>
</dbReference>